<reference evidence="5" key="1">
    <citation type="journal article" date="2010" name="Nature">
        <title>The Dynamic genome of Hydra.</title>
        <authorList>
            <person name="Chapman J.A."/>
            <person name="Kirkness E.F."/>
            <person name="Simakov O."/>
            <person name="Hampson S.E."/>
            <person name="Mitros T."/>
            <person name="Weinmaier T."/>
            <person name="Rattei T."/>
            <person name="Balasubramanian P.G."/>
            <person name="Borman J."/>
            <person name="Busam D."/>
            <person name="Disbennett K."/>
            <person name="Pfannkoch C."/>
            <person name="Sumin N."/>
            <person name="Sutton G."/>
            <person name="Viswanathan L."/>
            <person name="Walenz B."/>
            <person name="Goodstein D.M."/>
            <person name="Hellsten U."/>
            <person name="Kawashima T."/>
            <person name="Prochnik S.E."/>
            <person name="Putnam N.H."/>
            <person name="Shu S."/>
            <person name="Blumberg B."/>
            <person name="Dana C.E."/>
            <person name="Gee L."/>
            <person name="Kibler D.F."/>
            <person name="Law L."/>
            <person name="Lindgens D."/>
            <person name="Martinez D.E."/>
            <person name="Peng J."/>
            <person name="Wigge P.A."/>
            <person name="Bertulat B."/>
            <person name="Guder C."/>
            <person name="Nakamura Y."/>
            <person name="Ozbek S."/>
            <person name="Watanabe H."/>
            <person name="Khalturin K."/>
            <person name="Hemmrich G."/>
            <person name="Franke A."/>
            <person name="Augustin R."/>
            <person name="Fraune S."/>
            <person name="Hayakawa E."/>
            <person name="Hayakawa S."/>
            <person name="Hirose M."/>
            <person name="Hwang J."/>
            <person name="Ikeo K."/>
            <person name="Nishimiya-Fujisawa C."/>
            <person name="Ogura A."/>
            <person name="Takahashi T."/>
            <person name="Steinmetz P.R."/>
            <person name="Zhang X."/>
            <person name="Aufschnaiter R."/>
            <person name="Eder M.K."/>
            <person name="Gorny A.K."/>
            <person name="Salvenmoser W."/>
            <person name="Heimberg A.M."/>
            <person name="Wheeler B.M."/>
            <person name="Peterson K.J."/>
            <person name="Boettger A."/>
            <person name="Tischler P."/>
            <person name="Wolf A."/>
            <person name="Gojobori T."/>
            <person name="Remington K.A."/>
            <person name="Strausberg R.L."/>
            <person name="Venter J."/>
            <person name="Technau U."/>
            <person name="Hobmayer B."/>
            <person name="Bosch T.C."/>
            <person name="Holstein T.W."/>
            <person name="Fujisawa T."/>
            <person name="Bode H.R."/>
            <person name="David C.N."/>
            <person name="Rokhsar D.S."/>
            <person name="Steele R.E."/>
        </authorList>
    </citation>
    <scope>NUCLEOTIDE SEQUENCE</scope>
</reference>
<organism evidence="5">
    <name type="scientific">Curvibacter symbiont subsp. Hydra magnipapillata</name>
    <dbReference type="NCBI Taxonomy" id="667019"/>
    <lineage>
        <taxon>Bacteria</taxon>
        <taxon>Pseudomonadati</taxon>
        <taxon>Pseudomonadota</taxon>
        <taxon>Betaproteobacteria</taxon>
        <taxon>Burkholderiales</taxon>
        <taxon>Comamonadaceae</taxon>
        <taxon>Curvibacter</taxon>
    </lineage>
</organism>
<dbReference type="InterPro" id="IPR052344">
    <property type="entry name" value="Transposase-related"/>
</dbReference>
<proteinExistence type="predicted"/>
<protein>
    <recommendedName>
        <fullName evidence="6">Transposase</fullName>
    </recommendedName>
</protein>
<dbReference type="NCBIfam" id="NF033517">
    <property type="entry name" value="transpos_IS66"/>
    <property type="match status" value="1"/>
</dbReference>
<feature type="domain" description="Transposase IS66 central" evidence="1">
    <location>
        <begin position="194"/>
        <end position="482"/>
    </location>
</feature>
<sequence length="543" mass="60223">MAVLNCLAKYCPMSSDVLLQTIDTLTQDVVQRDLTIKALRLTIDKLKMELTHLKRMRYGRSSEKVEAAQIQLELLSVALMPLLPANAPVTDTDAGNVADLDAERKKRNKTSAQPQQGLPAHLPREDVVHSGCAADCKCGSCGTGLQQIGQDVSEVLDYVPGSFKVIRHIRPKFVCSQCHTITQEAAPSRPINRCLAGAGLLAQVLVSKYCDHIPLYRQNQIYARAGVHVERSTQCDWVAGCASLLEPLVEILHKYVLSAYKVHTDDTPVPVLSPGKGKTKTARLWVYARDDRGWADPSPPAVWYQYSENRKGENPKRHLSGFTGVLQADAYAGYDRLFADGSVVEAACWAHCRRKFYEIHERQEHVSGTLAHQALQRIGALYAIEQAVRGHSAEQRRQYRQAHARPKLLELQVWLNESLSQLSAKSPMASAIGYALSNWRALNVYVDDGRIEIDNNTAERALRGVVLGRKNYLHFGSDSGGDRAAVIYSLVGTCKLNGVDPYAYLRHVLERIADHPINRIDELLPWVVASQLGTPSQVLQLAA</sequence>
<evidence type="ECO:0000259" key="1">
    <source>
        <dbReference type="Pfam" id="PF03050"/>
    </source>
</evidence>
<dbReference type="InterPro" id="IPR039552">
    <property type="entry name" value="IS66_C"/>
</dbReference>
<dbReference type="InterPro" id="IPR004291">
    <property type="entry name" value="Transposase_IS66_central"/>
</dbReference>
<feature type="domain" description="Transposase IS66 C-terminal" evidence="4">
    <location>
        <begin position="489"/>
        <end position="526"/>
    </location>
</feature>
<evidence type="ECO:0000259" key="3">
    <source>
        <dbReference type="Pfam" id="PF13007"/>
    </source>
</evidence>
<evidence type="ECO:0000259" key="4">
    <source>
        <dbReference type="Pfam" id="PF13817"/>
    </source>
</evidence>
<dbReference type="EMBL" id="FN543107">
    <property type="protein sequence ID" value="CBA32598.1"/>
    <property type="molecule type" value="Genomic_DNA"/>
</dbReference>
<evidence type="ECO:0008006" key="6">
    <source>
        <dbReference type="Google" id="ProtNLM"/>
    </source>
</evidence>
<dbReference type="AlphaFoldDB" id="C9YFD9"/>
<dbReference type="Pfam" id="PF13007">
    <property type="entry name" value="LZ_Tnp_IS66"/>
    <property type="match status" value="1"/>
</dbReference>
<name>C9YFD9_CURXX</name>
<dbReference type="InterPro" id="IPR024474">
    <property type="entry name" value="Znf_dom_IS66"/>
</dbReference>
<dbReference type="PANTHER" id="PTHR33678:SF1">
    <property type="entry name" value="BLL1576 PROTEIN"/>
    <property type="match status" value="1"/>
</dbReference>
<evidence type="ECO:0000259" key="2">
    <source>
        <dbReference type="Pfam" id="PF13005"/>
    </source>
</evidence>
<accession>C9YFD9</accession>
<dbReference type="Pfam" id="PF13005">
    <property type="entry name" value="zf-IS66"/>
    <property type="match status" value="1"/>
</dbReference>
<evidence type="ECO:0000313" key="5">
    <source>
        <dbReference type="EMBL" id="CBA32598.1"/>
    </source>
</evidence>
<dbReference type="Pfam" id="PF13817">
    <property type="entry name" value="DDE_Tnp_IS66_C"/>
    <property type="match status" value="1"/>
</dbReference>
<dbReference type="Pfam" id="PF03050">
    <property type="entry name" value="DDE_Tnp_IS66"/>
    <property type="match status" value="1"/>
</dbReference>
<feature type="domain" description="Transposase IS66 zinc-finger binding" evidence="2">
    <location>
        <begin position="135"/>
        <end position="179"/>
    </location>
</feature>
<feature type="domain" description="Transposase TnpC homeodomain" evidence="3">
    <location>
        <begin position="46"/>
        <end position="127"/>
    </location>
</feature>
<dbReference type="PANTHER" id="PTHR33678">
    <property type="entry name" value="BLL1576 PROTEIN"/>
    <property type="match status" value="1"/>
</dbReference>
<dbReference type="InterPro" id="IPR024463">
    <property type="entry name" value="Transposase_TnpC_homeodom"/>
</dbReference>
<gene>
    <name evidence="5" type="ORF">Csp_D32950</name>
</gene>